<accession>A0AAV5W2D7</accession>
<proteinExistence type="predicted"/>
<organism evidence="1 2">
    <name type="scientific">Pristionchus fissidentatus</name>
    <dbReference type="NCBI Taxonomy" id="1538716"/>
    <lineage>
        <taxon>Eukaryota</taxon>
        <taxon>Metazoa</taxon>
        <taxon>Ecdysozoa</taxon>
        <taxon>Nematoda</taxon>
        <taxon>Chromadorea</taxon>
        <taxon>Rhabditida</taxon>
        <taxon>Rhabditina</taxon>
        <taxon>Diplogasteromorpha</taxon>
        <taxon>Diplogasteroidea</taxon>
        <taxon>Neodiplogasteridae</taxon>
        <taxon>Pristionchus</taxon>
    </lineage>
</organism>
<protein>
    <submittedName>
        <fullName evidence="1">Uncharacterized protein</fullName>
    </submittedName>
</protein>
<reference evidence="1" key="1">
    <citation type="submission" date="2023-10" db="EMBL/GenBank/DDBJ databases">
        <title>Genome assembly of Pristionchus species.</title>
        <authorList>
            <person name="Yoshida K."/>
            <person name="Sommer R.J."/>
        </authorList>
    </citation>
    <scope>NUCLEOTIDE SEQUENCE</scope>
    <source>
        <strain evidence="1">RS5133</strain>
    </source>
</reference>
<dbReference type="EMBL" id="BTSY01000004">
    <property type="protein sequence ID" value="GMT25743.1"/>
    <property type="molecule type" value="Genomic_DNA"/>
</dbReference>
<gene>
    <name evidence="1" type="ORF">PFISCL1PPCAC_17040</name>
</gene>
<evidence type="ECO:0000313" key="2">
    <source>
        <dbReference type="Proteomes" id="UP001432322"/>
    </source>
</evidence>
<feature type="non-terminal residue" evidence="1">
    <location>
        <position position="96"/>
    </location>
</feature>
<dbReference type="AlphaFoldDB" id="A0AAV5W2D7"/>
<dbReference type="Proteomes" id="UP001432322">
    <property type="component" value="Unassembled WGS sequence"/>
</dbReference>
<comment type="caution">
    <text evidence="1">The sequence shown here is derived from an EMBL/GenBank/DDBJ whole genome shotgun (WGS) entry which is preliminary data.</text>
</comment>
<evidence type="ECO:0000313" key="1">
    <source>
        <dbReference type="EMBL" id="GMT25743.1"/>
    </source>
</evidence>
<keyword evidence="2" id="KW-1185">Reference proteome</keyword>
<name>A0AAV5W2D7_9BILA</name>
<sequence>MMKRLFRISRIGMAFVNISYHCPSDLFPDMFSVLSCVDINSLVNITDQRKIALEKSHPFVTYSILCHLINYNVKVSTIQLNAHFEIEPEEIAELYE</sequence>